<dbReference type="Proteomes" id="UP000267128">
    <property type="component" value="Unassembled WGS sequence"/>
</dbReference>
<dbReference type="OrthoDB" id="9813831at2"/>
<accession>A0A3N0CFA2</accession>
<sequence length="277" mass="28439">MSATAAGSTYLERLAVILGSVARLEQDAIGTAAEHCARAIEGGGYAHLFGTGHSQGAAVDAYPRIGGFDGFNPILEPSLTRFQGVVGNEGLRPISFFEQVGGLAEVILVNQLVTAPDAMIVISNSGINPVVVELAAGCRALGVPVIAVTSLQHTASTESRHASGAKLVDHADVVIDTHIPPGDALVHVDGLDYAIGAASSVIGPALVQALVSQTGALLAERGVAVAQIPSHNRHDEHESSAAADMERSLVRWAVRRGRRLDALAAPDGPWGHGIGGA</sequence>
<organism evidence="2 3">
    <name type="scientific">Nocardioides marmoriginsengisoli</name>
    <dbReference type="NCBI Taxonomy" id="661483"/>
    <lineage>
        <taxon>Bacteria</taxon>
        <taxon>Bacillati</taxon>
        <taxon>Actinomycetota</taxon>
        <taxon>Actinomycetes</taxon>
        <taxon>Propionibacteriales</taxon>
        <taxon>Nocardioidaceae</taxon>
        <taxon>Nocardioides</taxon>
    </lineage>
</organism>
<dbReference type="InterPro" id="IPR046348">
    <property type="entry name" value="SIS_dom_sf"/>
</dbReference>
<dbReference type="Pfam" id="PF13580">
    <property type="entry name" value="SIS_2"/>
    <property type="match status" value="1"/>
</dbReference>
<dbReference type="GO" id="GO:0016853">
    <property type="term" value="F:isomerase activity"/>
    <property type="evidence" value="ECO:0007669"/>
    <property type="project" value="UniProtKB-KW"/>
</dbReference>
<dbReference type="InterPro" id="IPR001347">
    <property type="entry name" value="SIS_dom"/>
</dbReference>
<dbReference type="GO" id="GO:0097367">
    <property type="term" value="F:carbohydrate derivative binding"/>
    <property type="evidence" value="ECO:0007669"/>
    <property type="project" value="InterPro"/>
</dbReference>
<dbReference type="Gene3D" id="3.40.50.10490">
    <property type="entry name" value="Glucose-6-phosphate isomerase like protein, domain 1"/>
    <property type="match status" value="1"/>
</dbReference>
<dbReference type="AlphaFoldDB" id="A0A3N0CFA2"/>
<evidence type="ECO:0000313" key="3">
    <source>
        <dbReference type="Proteomes" id="UP000267128"/>
    </source>
</evidence>
<dbReference type="RefSeq" id="WP_123227443.1">
    <property type="nucleotide sequence ID" value="NZ_RJSE01000007.1"/>
</dbReference>
<dbReference type="EMBL" id="RJSE01000007">
    <property type="protein sequence ID" value="RNL62147.1"/>
    <property type="molecule type" value="Genomic_DNA"/>
</dbReference>
<protein>
    <submittedName>
        <fullName evidence="2">Sugar isomerase domain-containing protein</fullName>
    </submittedName>
</protein>
<feature type="domain" description="SIS" evidence="1">
    <location>
        <begin position="36"/>
        <end position="229"/>
    </location>
</feature>
<dbReference type="GO" id="GO:1901135">
    <property type="term" value="P:carbohydrate derivative metabolic process"/>
    <property type="evidence" value="ECO:0007669"/>
    <property type="project" value="InterPro"/>
</dbReference>
<proteinExistence type="predicted"/>
<keyword evidence="2" id="KW-0413">Isomerase</keyword>
<gene>
    <name evidence="2" type="ORF">EFK50_10105</name>
</gene>
<name>A0A3N0CFA2_9ACTN</name>
<comment type="caution">
    <text evidence="2">The sequence shown here is derived from an EMBL/GenBank/DDBJ whole genome shotgun (WGS) entry which is preliminary data.</text>
</comment>
<dbReference type="NCBIfam" id="NF002805">
    <property type="entry name" value="PRK02947.1"/>
    <property type="match status" value="1"/>
</dbReference>
<keyword evidence="3" id="KW-1185">Reference proteome</keyword>
<evidence type="ECO:0000259" key="1">
    <source>
        <dbReference type="PROSITE" id="PS51464"/>
    </source>
</evidence>
<dbReference type="SUPFAM" id="SSF53697">
    <property type="entry name" value="SIS domain"/>
    <property type="match status" value="1"/>
</dbReference>
<reference evidence="2 3" key="1">
    <citation type="submission" date="2018-11" db="EMBL/GenBank/DDBJ databases">
        <authorList>
            <person name="Li F."/>
        </authorList>
    </citation>
    <scope>NUCLEOTIDE SEQUENCE [LARGE SCALE GENOMIC DNA]</scope>
    <source>
        <strain evidence="2 3">Gsoil 097</strain>
    </source>
</reference>
<dbReference type="PROSITE" id="PS51464">
    <property type="entry name" value="SIS"/>
    <property type="match status" value="1"/>
</dbReference>
<evidence type="ECO:0000313" key="2">
    <source>
        <dbReference type="EMBL" id="RNL62147.1"/>
    </source>
</evidence>